<dbReference type="PANTHER" id="PTHR32332">
    <property type="entry name" value="2-NITROPROPANE DIOXYGENASE"/>
    <property type="match status" value="1"/>
</dbReference>
<dbReference type="Gene3D" id="3.20.20.70">
    <property type="entry name" value="Aldolase class I"/>
    <property type="match status" value="2"/>
</dbReference>
<dbReference type="PANTHER" id="PTHR32332:SF34">
    <property type="entry name" value="2-NITROPROPANE DIOXYGENASE FAMILY, PUTATIVE-RELATED"/>
    <property type="match status" value="1"/>
</dbReference>
<evidence type="ECO:0000256" key="5">
    <source>
        <dbReference type="SAM" id="Phobius"/>
    </source>
</evidence>
<dbReference type="Proteomes" id="UP001321749">
    <property type="component" value="Unassembled WGS sequence"/>
</dbReference>
<evidence type="ECO:0000313" key="8">
    <source>
        <dbReference type="Proteomes" id="UP001321749"/>
    </source>
</evidence>
<proteinExistence type="predicted"/>
<feature type="domain" description="SPX" evidence="6">
    <location>
        <begin position="1"/>
        <end position="163"/>
    </location>
</feature>
<keyword evidence="5" id="KW-0472">Membrane</keyword>
<dbReference type="InterPro" id="IPR004136">
    <property type="entry name" value="NMO"/>
</dbReference>
<keyword evidence="5" id="KW-0812">Transmembrane</keyword>
<keyword evidence="5" id="KW-1133">Transmembrane helix</keyword>
<keyword evidence="3" id="KW-0560">Oxidoreductase</keyword>
<dbReference type="CDD" id="cd04730">
    <property type="entry name" value="NPD_like"/>
    <property type="match status" value="1"/>
</dbReference>
<dbReference type="PROSITE" id="PS51382">
    <property type="entry name" value="SPX"/>
    <property type="match status" value="1"/>
</dbReference>
<evidence type="ECO:0000313" key="7">
    <source>
        <dbReference type="EMBL" id="KAK4466510.1"/>
    </source>
</evidence>
<evidence type="ECO:0000256" key="1">
    <source>
        <dbReference type="ARBA" id="ARBA00022630"/>
    </source>
</evidence>
<protein>
    <recommendedName>
        <fullName evidence="6">SPX domain-containing protein</fullName>
    </recommendedName>
</protein>
<dbReference type="GO" id="GO:0018580">
    <property type="term" value="F:nitronate monooxygenase activity"/>
    <property type="evidence" value="ECO:0007669"/>
    <property type="project" value="InterPro"/>
</dbReference>
<feature type="compositionally biased region" description="Polar residues" evidence="4">
    <location>
        <begin position="317"/>
        <end position="336"/>
    </location>
</feature>
<keyword evidence="2" id="KW-0288">FMN</keyword>
<keyword evidence="1" id="KW-0285">Flavoprotein</keyword>
<dbReference type="InterPro" id="IPR013785">
    <property type="entry name" value="Aldolase_TIM"/>
</dbReference>
<dbReference type="EMBL" id="MU864931">
    <property type="protein sequence ID" value="KAK4466510.1"/>
    <property type="molecule type" value="Genomic_DNA"/>
</dbReference>
<reference evidence="7" key="1">
    <citation type="journal article" date="2023" name="Mol. Phylogenet. Evol.">
        <title>Genome-scale phylogeny and comparative genomics of the fungal order Sordariales.</title>
        <authorList>
            <person name="Hensen N."/>
            <person name="Bonometti L."/>
            <person name="Westerberg I."/>
            <person name="Brannstrom I.O."/>
            <person name="Guillou S."/>
            <person name="Cros-Aarteil S."/>
            <person name="Calhoun S."/>
            <person name="Haridas S."/>
            <person name="Kuo A."/>
            <person name="Mondo S."/>
            <person name="Pangilinan J."/>
            <person name="Riley R."/>
            <person name="LaButti K."/>
            <person name="Andreopoulos B."/>
            <person name="Lipzen A."/>
            <person name="Chen C."/>
            <person name="Yan M."/>
            <person name="Daum C."/>
            <person name="Ng V."/>
            <person name="Clum A."/>
            <person name="Steindorff A."/>
            <person name="Ohm R.A."/>
            <person name="Martin F."/>
            <person name="Silar P."/>
            <person name="Natvig D.O."/>
            <person name="Lalanne C."/>
            <person name="Gautier V."/>
            <person name="Ament-Velasquez S.L."/>
            <person name="Kruys A."/>
            <person name="Hutchinson M.I."/>
            <person name="Powell A.J."/>
            <person name="Barry K."/>
            <person name="Miller A.N."/>
            <person name="Grigoriev I.V."/>
            <person name="Debuchy R."/>
            <person name="Gladieux P."/>
            <person name="Hiltunen Thoren M."/>
            <person name="Johannesson H."/>
        </authorList>
    </citation>
    <scope>NUCLEOTIDE SEQUENCE</scope>
    <source>
        <strain evidence="7">PSN324</strain>
    </source>
</reference>
<dbReference type="CDD" id="cd14474">
    <property type="entry name" value="SPX_YDR089W"/>
    <property type="match status" value="1"/>
</dbReference>
<dbReference type="AlphaFoldDB" id="A0AAV9I0E7"/>
<evidence type="ECO:0000259" key="6">
    <source>
        <dbReference type="PROSITE" id="PS51382"/>
    </source>
</evidence>
<keyword evidence="8" id="KW-1185">Reference proteome</keyword>
<evidence type="ECO:0000256" key="2">
    <source>
        <dbReference type="ARBA" id="ARBA00022643"/>
    </source>
</evidence>
<comment type="caution">
    <text evidence="7">The sequence shown here is derived from an EMBL/GenBank/DDBJ whole genome shotgun (WGS) entry which is preliminary data.</text>
</comment>
<sequence>MKYGEQFEKESVPQWSLHNIDYNSLKHHIKVHTSRDQASAIAIPGHQDTALSKFEDELYKELCLQHDRVGLFVGSKADEISRRIQHLSNQIHRLIVRCATSEQGRISLKRQQRFAKYEQELMRCGDDIRNLRRFVGAQVVAFRKILKKYRKWTGSSTLSSRFRDNVLSHPKSFTRRDFSQLETQYDDLMETLRAATPTDASRLVSPTGEPRDSHGHLSPKNTMVAANPHQPVVYWNEYDCGSEAGDQERNADDDYAIYIDPNEDSFPGMKILGAFFANPVKKLGALMSIRSRDSAETLDPERGPLLPPTTTSSSSLMTYGSARSSGPASEPQSYFTITPGGRDRSGALSSSLGNAETDVEDDSRRPSRRGSYGGYASSQDEFPSGYRPIYAALPSINEQRIAKYRDTMLVRGTWGCYAVACVLMGIAAVLVSTGRHKKRLEVDAGVTMGIMTIISAPMFGSANGVLASEVSKAGGIGTLYFSSPLSPLERLSAARKILGCPEGESRIPVGVGFILCHESTASFVETVVPVLVEHRPAAVWLFAPRPEDVESGVVRAIVTELRANGFAVWFQVGTVQSARRAAQDGSDVLVVQGADAGGHGFGGGAGMGAVMGTRFLLAEEAGTPEFRRRLLIESRDGGPATYKSEVMDDIQATGIWPKVYDGRALRTDSVRDHIAGMGLEENVRLFNEAKAKGETGRMITWAGTGVGLLTKVQPAGEIVKEVRAEALARIRNLNALYKAM</sequence>
<evidence type="ECO:0000256" key="3">
    <source>
        <dbReference type="ARBA" id="ARBA00023002"/>
    </source>
</evidence>
<feature type="region of interest" description="Disordered" evidence="4">
    <location>
        <begin position="294"/>
        <end position="379"/>
    </location>
</feature>
<dbReference type="SUPFAM" id="SSF51412">
    <property type="entry name" value="Inosine monophosphate dehydrogenase (IMPDH)"/>
    <property type="match status" value="1"/>
</dbReference>
<evidence type="ECO:0000256" key="4">
    <source>
        <dbReference type="SAM" id="MobiDB-lite"/>
    </source>
</evidence>
<organism evidence="7 8">
    <name type="scientific">Cladorrhinum samala</name>
    <dbReference type="NCBI Taxonomy" id="585594"/>
    <lineage>
        <taxon>Eukaryota</taxon>
        <taxon>Fungi</taxon>
        <taxon>Dikarya</taxon>
        <taxon>Ascomycota</taxon>
        <taxon>Pezizomycotina</taxon>
        <taxon>Sordariomycetes</taxon>
        <taxon>Sordariomycetidae</taxon>
        <taxon>Sordariales</taxon>
        <taxon>Podosporaceae</taxon>
        <taxon>Cladorrhinum</taxon>
    </lineage>
</organism>
<feature type="transmembrane region" description="Helical" evidence="5">
    <location>
        <begin position="412"/>
        <end position="431"/>
    </location>
</feature>
<accession>A0AAV9I0E7</accession>
<name>A0AAV9I0E7_9PEZI</name>
<reference evidence="7" key="2">
    <citation type="submission" date="2023-06" db="EMBL/GenBank/DDBJ databases">
        <authorList>
            <consortium name="Lawrence Berkeley National Laboratory"/>
            <person name="Mondo S.J."/>
            <person name="Hensen N."/>
            <person name="Bonometti L."/>
            <person name="Westerberg I."/>
            <person name="Brannstrom I.O."/>
            <person name="Guillou S."/>
            <person name="Cros-Aarteil S."/>
            <person name="Calhoun S."/>
            <person name="Haridas S."/>
            <person name="Kuo A."/>
            <person name="Pangilinan J."/>
            <person name="Riley R."/>
            <person name="Labutti K."/>
            <person name="Andreopoulos B."/>
            <person name="Lipzen A."/>
            <person name="Chen C."/>
            <person name="Yanf M."/>
            <person name="Daum C."/>
            <person name="Ng V."/>
            <person name="Clum A."/>
            <person name="Steindorff A."/>
            <person name="Ohm R."/>
            <person name="Martin F."/>
            <person name="Silar P."/>
            <person name="Natvig D."/>
            <person name="Lalanne C."/>
            <person name="Gautier V."/>
            <person name="Ament-Velasquez S.L."/>
            <person name="Kruys A."/>
            <person name="Hutchinson M.I."/>
            <person name="Powell A.J."/>
            <person name="Barry K."/>
            <person name="Miller A.N."/>
            <person name="Grigoriev I.V."/>
            <person name="Debuchy R."/>
            <person name="Gladieux P."/>
            <person name="Thoren M.H."/>
            <person name="Johannesson H."/>
        </authorList>
    </citation>
    <scope>NUCLEOTIDE SEQUENCE</scope>
    <source>
        <strain evidence="7">PSN324</strain>
    </source>
</reference>
<dbReference type="InterPro" id="IPR004331">
    <property type="entry name" value="SPX_dom"/>
</dbReference>
<gene>
    <name evidence="7" type="ORF">QBC42DRAFT_302589</name>
</gene>
<feature type="region of interest" description="Disordered" evidence="4">
    <location>
        <begin position="196"/>
        <end position="221"/>
    </location>
</feature>